<dbReference type="PANTHER" id="PTHR12729:SF6">
    <property type="entry name" value="TRNA(HIS) GUANYLYLTRANSFERASE-RELATED"/>
    <property type="match status" value="1"/>
</dbReference>
<dbReference type="PANTHER" id="PTHR12729">
    <property type="entry name" value="TRNA(HIS) GUANYLYLTRANSFERASE-RELATED"/>
    <property type="match status" value="1"/>
</dbReference>
<evidence type="ECO:0000259" key="3">
    <source>
        <dbReference type="Pfam" id="PF14413"/>
    </source>
</evidence>
<feature type="region of interest" description="Disordered" evidence="1">
    <location>
        <begin position="44"/>
        <end position="82"/>
    </location>
</feature>
<evidence type="ECO:0000256" key="1">
    <source>
        <dbReference type="SAM" id="MobiDB-lite"/>
    </source>
</evidence>
<sequence length="234" mass="26563">MLKQISTGALRRRLVLCSVQESSATLKTIVSTWLLRHQAFASRRTPRALPQPEPPEYDLAATTSSLGLPSGPQPPGASSSAPTAFSKAFQTSVYATKRKEFFPQKELEMSSFIPCKNDYLSKDDLKHEGHELLFQKFGINYKKLPEMFRQGSCIFKTEVEVLVKYDENGTPIKRLKGTYRQFTELRNHTEVGWDADTNTVKASPDVWDMFIKKNMAFKAFRTKGCKHYILLVST</sequence>
<feature type="domain" description="Thg1 C-terminal" evidence="3">
    <location>
        <begin position="125"/>
        <end position="164"/>
    </location>
</feature>
<dbReference type="InterPro" id="IPR025845">
    <property type="entry name" value="Thg1_C_dom"/>
</dbReference>
<evidence type="ECO:0000259" key="2">
    <source>
        <dbReference type="Pfam" id="PF12776"/>
    </source>
</evidence>
<dbReference type="InterPro" id="IPR038469">
    <property type="entry name" value="tRNAHis_GuaTrfase_Thg1_sf"/>
</dbReference>
<dbReference type="GO" id="GO:0000287">
    <property type="term" value="F:magnesium ion binding"/>
    <property type="evidence" value="ECO:0007669"/>
    <property type="project" value="InterPro"/>
</dbReference>
<comment type="caution">
    <text evidence="4">The sequence shown here is derived from an EMBL/GenBank/DDBJ whole genome shotgun (WGS) entry which is preliminary data.</text>
</comment>
<dbReference type="GO" id="GO:0008193">
    <property type="term" value="F:tRNA guanylyltransferase activity"/>
    <property type="evidence" value="ECO:0007669"/>
    <property type="project" value="InterPro"/>
</dbReference>
<evidence type="ECO:0000313" key="4">
    <source>
        <dbReference type="EMBL" id="OWM83293.1"/>
    </source>
</evidence>
<protein>
    <recommendedName>
        <fullName evidence="6">Myb/SANT-like domain-containing protein</fullName>
    </recommendedName>
</protein>
<feature type="domain" description="Myb/SANT-like" evidence="2">
    <location>
        <begin position="170"/>
        <end position="209"/>
    </location>
</feature>
<dbReference type="Proteomes" id="UP000197138">
    <property type="component" value="Unassembled WGS sequence"/>
</dbReference>
<feature type="compositionally biased region" description="Low complexity" evidence="1">
    <location>
        <begin position="64"/>
        <end position="82"/>
    </location>
</feature>
<proteinExistence type="predicted"/>
<dbReference type="InterPro" id="IPR024752">
    <property type="entry name" value="Myb/SANT-like_dom"/>
</dbReference>
<dbReference type="Pfam" id="PF14413">
    <property type="entry name" value="Thg1C"/>
    <property type="match status" value="1"/>
</dbReference>
<gene>
    <name evidence="4" type="ORF">CDL15_Pgr012774</name>
</gene>
<accession>A0A218XED0</accession>
<dbReference type="Pfam" id="PF12776">
    <property type="entry name" value="Myb_DNA-bind_3"/>
    <property type="match status" value="1"/>
</dbReference>
<evidence type="ECO:0008006" key="6">
    <source>
        <dbReference type="Google" id="ProtNLM"/>
    </source>
</evidence>
<reference evidence="5" key="1">
    <citation type="journal article" date="2017" name="Plant J.">
        <title>The pomegranate (Punica granatum L.) genome and the genomics of punicalagin biosynthesis.</title>
        <authorList>
            <person name="Qin G."/>
            <person name="Xu C."/>
            <person name="Ming R."/>
            <person name="Tang H."/>
            <person name="Guyot R."/>
            <person name="Kramer E.M."/>
            <person name="Hu Y."/>
            <person name="Yi X."/>
            <person name="Qi Y."/>
            <person name="Xu X."/>
            <person name="Gao Z."/>
            <person name="Pan H."/>
            <person name="Jian J."/>
            <person name="Tian Y."/>
            <person name="Yue Z."/>
            <person name="Xu Y."/>
        </authorList>
    </citation>
    <scope>NUCLEOTIDE SEQUENCE [LARGE SCALE GENOMIC DNA]</scope>
    <source>
        <strain evidence="5">cv. Dabenzi</strain>
    </source>
</reference>
<evidence type="ECO:0000313" key="5">
    <source>
        <dbReference type="Proteomes" id="UP000197138"/>
    </source>
</evidence>
<dbReference type="GO" id="GO:0006400">
    <property type="term" value="P:tRNA modification"/>
    <property type="evidence" value="ECO:0007669"/>
    <property type="project" value="InterPro"/>
</dbReference>
<dbReference type="InterPro" id="IPR007537">
    <property type="entry name" value="tRNAHis_GuaTrfase_Thg1"/>
</dbReference>
<organism evidence="4 5">
    <name type="scientific">Punica granatum</name>
    <name type="common">Pomegranate</name>
    <dbReference type="NCBI Taxonomy" id="22663"/>
    <lineage>
        <taxon>Eukaryota</taxon>
        <taxon>Viridiplantae</taxon>
        <taxon>Streptophyta</taxon>
        <taxon>Embryophyta</taxon>
        <taxon>Tracheophyta</taxon>
        <taxon>Spermatophyta</taxon>
        <taxon>Magnoliopsida</taxon>
        <taxon>eudicotyledons</taxon>
        <taxon>Gunneridae</taxon>
        <taxon>Pentapetalae</taxon>
        <taxon>rosids</taxon>
        <taxon>malvids</taxon>
        <taxon>Myrtales</taxon>
        <taxon>Lythraceae</taxon>
        <taxon>Punica</taxon>
    </lineage>
</organism>
<dbReference type="Gene3D" id="3.30.70.3000">
    <property type="match status" value="1"/>
</dbReference>
<dbReference type="EMBL" id="MTKT01001932">
    <property type="protein sequence ID" value="OWM83293.1"/>
    <property type="molecule type" value="Genomic_DNA"/>
</dbReference>
<name>A0A218XED0_PUNGR</name>
<dbReference type="AlphaFoldDB" id="A0A218XED0"/>